<feature type="compositionally biased region" description="Basic and acidic residues" evidence="1">
    <location>
        <begin position="38"/>
        <end position="59"/>
    </location>
</feature>
<dbReference type="AlphaFoldDB" id="H9C8G8"/>
<sequence length="59" mass="7136">ADDKYTDKYDKINLQEILENKRLLESYGLRARQGQVYSRREGTERSSSRSSRDWLREMH</sequence>
<proteinExistence type="evidence at transcript level"/>
<dbReference type="InterPro" id="IPR005055">
    <property type="entry name" value="A10/PebIII"/>
</dbReference>
<feature type="region of interest" description="Disordered" evidence="1">
    <location>
        <begin position="34"/>
        <end position="59"/>
    </location>
</feature>
<dbReference type="InterPro" id="IPR036682">
    <property type="entry name" value="OS_D_A10/PebIII_sf"/>
</dbReference>
<organism evidence="2">
    <name type="scientific">Bombyx mori</name>
    <name type="common">Silk moth</name>
    <dbReference type="NCBI Taxonomy" id="7091"/>
    <lineage>
        <taxon>Eukaryota</taxon>
        <taxon>Metazoa</taxon>
        <taxon>Ecdysozoa</taxon>
        <taxon>Arthropoda</taxon>
        <taxon>Hexapoda</taxon>
        <taxon>Insecta</taxon>
        <taxon>Pterygota</taxon>
        <taxon>Neoptera</taxon>
        <taxon>Endopterygota</taxon>
        <taxon>Lepidoptera</taxon>
        <taxon>Glossata</taxon>
        <taxon>Ditrysia</taxon>
        <taxon>Bombycoidea</taxon>
        <taxon>Bombycidae</taxon>
        <taxon>Bombycinae</taxon>
        <taxon>Bombyx</taxon>
    </lineage>
</organism>
<dbReference type="Pfam" id="PF03392">
    <property type="entry name" value="OS-D"/>
    <property type="match status" value="1"/>
</dbReference>
<evidence type="ECO:0000256" key="1">
    <source>
        <dbReference type="SAM" id="MobiDB-lite"/>
    </source>
</evidence>
<dbReference type="SUPFAM" id="SSF100910">
    <property type="entry name" value="Chemosensory protein Csp2"/>
    <property type="match status" value="1"/>
</dbReference>
<name>H9C8G8_BOMMO</name>
<evidence type="ECO:0000313" key="2">
    <source>
        <dbReference type="EMBL" id="AFF18027.1"/>
    </source>
</evidence>
<dbReference type="Gene3D" id="1.10.2080.10">
    <property type="entry name" value="Insect odorant-binding protein A10/Ejaculatory bulb-specific protein 3"/>
    <property type="match status" value="1"/>
</dbReference>
<accession>H9C8G8</accession>
<reference evidence="2" key="1">
    <citation type="journal article" date="2014" name="PLoS ONE">
        <title>Molecular evidence of RNA editing in bombyx chemosensory protein family.</title>
        <authorList>
            <person name="Xuan N."/>
            <person name="Bu X."/>
            <person name="Liu Y.Y."/>
            <person name="Yang X."/>
            <person name="Liu G.X."/>
            <person name="Fan Z.X."/>
            <person name="Bi Y.P."/>
            <person name="Yang L.Q."/>
            <person name="Lou Q.N."/>
            <person name="Rajashekar B."/>
            <person name="Leppik G."/>
            <person name="Kasvandik S."/>
            <person name="Picimbon J.F."/>
        </authorList>
    </citation>
    <scope>NUCLEOTIDE SEQUENCE</scope>
    <source>
        <strain evidence="2">Qingsong x Haoyue</strain>
    </source>
</reference>
<protein>
    <submittedName>
        <fullName evidence="2">Mutant chemosensory protein 1 variant</fullName>
    </submittedName>
</protein>
<dbReference type="EMBL" id="JQ253624">
    <property type="protein sequence ID" value="AFF18027.1"/>
    <property type="molecule type" value="mRNA"/>
</dbReference>
<feature type="non-terminal residue" evidence="2">
    <location>
        <position position="1"/>
    </location>
</feature>